<feature type="chain" id="PRO_5041386294" description="Outer membrane protein beta-barrel domain-containing protein" evidence="1">
    <location>
        <begin position="21"/>
        <end position="145"/>
    </location>
</feature>
<protein>
    <recommendedName>
        <fullName evidence="4">Outer membrane protein beta-barrel domain-containing protein</fullName>
    </recommendedName>
</protein>
<dbReference type="RefSeq" id="WP_308351530.1">
    <property type="nucleotide sequence ID" value="NZ_CP129971.1"/>
</dbReference>
<keyword evidence="1" id="KW-0732">Signal</keyword>
<organism evidence="2 3">
    <name type="scientific">Marivirga salinarum</name>
    <dbReference type="NCBI Taxonomy" id="3059078"/>
    <lineage>
        <taxon>Bacteria</taxon>
        <taxon>Pseudomonadati</taxon>
        <taxon>Bacteroidota</taxon>
        <taxon>Cytophagia</taxon>
        <taxon>Cytophagales</taxon>
        <taxon>Marivirgaceae</taxon>
        <taxon>Marivirga</taxon>
    </lineage>
</organism>
<name>A0AA49GBI3_9BACT</name>
<proteinExistence type="predicted"/>
<accession>A0AA49GBI3</accession>
<reference evidence="2 3" key="1">
    <citation type="submission" date="2023-08" db="EMBL/GenBank/DDBJ databases">
        <title>Comparative genomics and taxonomic characterization of three novel marine species of genus Marivirga.</title>
        <authorList>
            <person name="Muhammad N."/>
            <person name="Kim S.-G."/>
        </authorList>
    </citation>
    <scope>NUCLEOTIDE SEQUENCE [LARGE SCALE GENOMIC DNA]</scope>
    <source>
        <strain evidence="2 3">BDSF4-3</strain>
    </source>
</reference>
<feature type="signal peptide" evidence="1">
    <location>
        <begin position="1"/>
        <end position="20"/>
    </location>
</feature>
<dbReference type="Proteomes" id="UP001230496">
    <property type="component" value="Chromosome"/>
</dbReference>
<evidence type="ECO:0000313" key="3">
    <source>
        <dbReference type="Proteomes" id="UP001230496"/>
    </source>
</evidence>
<keyword evidence="3" id="KW-1185">Reference proteome</keyword>
<evidence type="ECO:0000313" key="2">
    <source>
        <dbReference type="EMBL" id="WKK75171.2"/>
    </source>
</evidence>
<dbReference type="AlphaFoldDB" id="A0AA49GBI3"/>
<evidence type="ECO:0000256" key="1">
    <source>
        <dbReference type="SAM" id="SignalP"/>
    </source>
</evidence>
<gene>
    <name evidence="2" type="ORF">QYS49_26810</name>
</gene>
<evidence type="ECO:0008006" key="4">
    <source>
        <dbReference type="Google" id="ProtNLM"/>
    </source>
</evidence>
<dbReference type="EMBL" id="CP129971">
    <property type="protein sequence ID" value="WKK75171.2"/>
    <property type="molecule type" value="Genomic_DNA"/>
</dbReference>
<sequence length="145" mass="16479">MKKLVTIILFLSFFISKSKAQVAISYNPFQSVIGIGADSDKQLWFDLRIATNTFIANTNLELNLFYNFSVKEQANIYVGAGVNFNPFNGYQNVSIINGYDVVVGSRIKPFEKFPKGFIQFEISPYVNRYFDSGRLRTMLGLGYNL</sequence>
<dbReference type="KEGG" id="msaa:QYS49_26810"/>